<dbReference type="SUPFAM" id="SSF90257">
    <property type="entry name" value="Myosin rod fragments"/>
    <property type="match status" value="1"/>
</dbReference>
<accession>A0AAU9XFY7</accession>
<dbReference type="GO" id="GO:0006355">
    <property type="term" value="P:regulation of DNA-templated transcription"/>
    <property type="evidence" value="ECO:0007669"/>
    <property type="project" value="InterPro"/>
</dbReference>
<evidence type="ECO:0000313" key="5">
    <source>
        <dbReference type="EMBL" id="CAH3147256.1"/>
    </source>
</evidence>
<feature type="coiled-coil region" evidence="3">
    <location>
        <begin position="117"/>
        <end position="200"/>
    </location>
</feature>
<feature type="region of interest" description="Disordered" evidence="4">
    <location>
        <begin position="240"/>
        <end position="266"/>
    </location>
</feature>
<sequence length="403" mass="45874">MSSAHGGRRRPLTRTTSSSEDQALNQIAREAEARLAAKRAARAEARSIRLKELERQQEEGGNVDDDEQALNEEPPIPPARKKNPVARSISTGSSSLSTVQRDQTIDMNGPLVPEKVLKSLQENLKEIEDKYRKAMVSNAQLDNEKQALLYQVDCLKDRLVEEEEISGEVKAEFKEKAKECSRFEKTIKSKEEEIQQLKEAIEFRDNFLAERGLSLYEDQVLKDGEDDETSTVSLRDALSLAVPDETSSDRSSVSEPLKSRSNSRRPSLSDEKDVLVLQIKNLQTEVASLKREDIETPKAITADLEELRREFSRQINDFKIKLQKAEQDNARLEGLVARLESQVKRYKTQAEAAEATEDSLKAEKRKLQRELRKAQDEIGELQTVNDHLQKRFDKLKSKRKDDT</sequence>
<evidence type="ECO:0000256" key="4">
    <source>
        <dbReference type="SAM" id="MobiDB-lite"/>
    </source>
</evidence>
<keyword evidence="2 3" id="KW-0175">Coiled coil</keyword>
<proteinExistence type="inferred from homology"/>
<dbReference type="Proteomes" id="UP001159428">
    <property type="component" value="Unassembled WGS sequence"/>
</dbReference>
<dbReference type="Pfam" id="PF09738">
    <property type="entry name" value="LRRFIP"/>
    <property type="match status" value="1"/>
</dbReference>
<dbReference type="PANTHER" id="PTHR19212:SF0">
    <property type="entry name" value="LD07988P"/>
    <property type="match status" value="1"/>
</dbReference>
<evidence type="ECO:0000256" key="2">
    <source>
        <dbReference type="ARBA" id="ARBA00023054"/>
    </source>
</evidence>
<keyword evidence="6" id="KW-1185">Reference proteome</keyword>
<feature type="compositionally biased region" description="Acidic residues" evidence="4">
    <location>
        <begin position="61"/>
        <end position="70"/>
    </location>
</feature>
<evidence type="ECO:0000256" key="3">
    <source>
        <dbReference type="SAM" id="Coils"/>
    </source>
</evidence>
<feature type="compositionally biased region" description="Low complexity" evidence="4">
    <location>
        <begin position="88"/>
        <end position="97"/>
    </location>
</feature>
<dbReference type="Gene3D" id="1.20.5.4090">
    <property type="match status" value="1"/>
</dbReference>
<feature type="coiled-coil region" evidence="3">
    <location>
        <begin position="272"/>
        <end position="398"/>
    </location>
</feature>
<dbReference type="AlphaFoldDB" id="A0AAU9XFY7"/>
<dbReference type="EMBL" id="CALNXJ010000043">
    <property type="protein sequence ID" value="CAH3147256.1"/>
    <property type="molecule type" value="Genomic_DNA"/>
</dbReference>
<dbReference type="PANTHER" id="PTHR19212">
    <property type="entry name" value="LEUCINE RICH REPEAT IN FLII INTERACTING PROTEIN"/>
    <property type="match status" value="1"/>
</dbReference>
<evidence type="ECO:0000313" key="6">
    <source>
        <dbReference type="Proteomes" id="UP001159428"/>
    </source>
</evidence>
<gene>
    <name evidence="5" type="ORF">PMEA_00023391</name>
</gene>
<name>A0AAU9XFY7_9CNID</name>
<protein>
    <recommendedName>
        <fullName evidence="7">Leucine-rich repeat flightless-interacting protein 2</fullName>
    </recommendedName>
</protein>
<dbReference type="InterPro" id="IPR019139">
    <property type="entry name" value="LRRFIP1/2"/>
</dbReference>
<reference evidence="5 6" key="1">
    <citation type="submission" date="2022-05" db="EMBL/GenBank/DDBJ databases">
        <authorList>
            <consortium name="Genoscope - CEA"/>
            <person name="William W."/>
        </authorList>
    </citation>
    <scope>NUCLEOTIDE SEQUENCE [LARGE SCALE GENOMIC DNA]</scope>
</reference>
<comment type="similarity">
    <text evidence="1">Belongs to the LRRFIP family.</text>
</comment>
<evidence type="ECO:0008006" key="7">
    <source>
        <dbReference type="Google" id="ProtNLM"/>
    </source>
</evidence>
<comment type="caution">
    <text evidence="5">The sequence shown here is derived from an EMBL/GenBank/DDBJ whole genome shotgun (WGS) entry which is preliminary data.</text>
</comment>
<feature type="compositionally biased region" description="Basic residues" evidence="4">
    <location>
        <begin position="1"/>
        <end position="12"/>
    </location>
</feature>
<organism evidence="5 6">
    <name type="scientific">Pocillopora meandrina</name>
    <dbReference type="NCBI Taxonomy" id="46732"/>
    <lineage>
        <taxon>Eukaryota</taxon>
        <taxon>Metazoa</taxon>
        <taxon>Cnidaria</taxon>
        <taxon>Anthozoa</taxon>
        <taxon>Hexacorallia</taxon>
        <taxon>Scleractinia</taxon>
        <taxon>Astrocoeniina</taxon>
        <taxon>Pocilloporidae</taxon>
        <taxon>Pocillopora</taxon>
    </lineage>
</organism>
<feature type="region of interest" description="Disordered" evidence="4">
    <location>
        <begin position="1"/>
        <end position="27"/>
    </location>
</feature>
<feature type="region of interest" description="Disordered" evidence="4">
    <location>
        <begin position="51"/>
        <end position="102"/>
    </location>
</feature>
<dbReference type="Gene3D" id="1.10.287.1490">
    <property type="match status" value="1"/>
</dbReference>
<evidence type="ECO:0000256" key="1">
    <source>
        <dbReference type="ARBA" id="ARBA00008275"/>
    </source>
</evidence>